<dbReference type="Pfam" id="PF00378">
    <property type="entry name" value="ECH_1"/>
    <property type="match status" value="1"/>
</dbReference>
<dbReference type="RefSeq" id="WP_188411098.1">
    <property type="nucleotide sequence ID" value="NZ_BMCP01000008.1"/>
</dbReference>
<reference evidence="2" key="1">
    <citation type="journal article" date="2014" name="Int. J. Syst. Evol. Microbiol.">
        <title>Complete genome sequence of Corynebacterium casei LMG S-19264T (=DSM 44701T), isolated from a smear-ripened cheese.</title>
        <authorList>
            <consortium name="US DOE Joint Genome Institute (JGI-PGF)"/>
            <person name="Walter F."/>
            <person name="Albersmeier A."/>
            <person name="Kalinowski J."/>
            <person name="Ruckert C."/>
        </authorList>
    </citation>
    <scope>NUCLEOTIDE SEQUENCE</scope>
    <source>
        <strain evidence="2">CCM 7684</strain>
    </source>
</reference>
<proteinExistence type="inferred from homology"/>
<dbReference type="GO" id="GO:0003824">
    <property type="term" value="F:catalytic activity"/>
    <property type="evidence" value="ECO:0007669"/>
    <property type="project" value="UniProtKB-ARBA"/>
</dbReference>
<dbReference type="InterPro" id="IPR001753">
    <property type="entry name" value="Enoyl-CoA_hydra/iso"/>
</dbReference>
<evidence type="ECO:0000313" key="3">
    <source>
        <dbReference type="Proteomes" id="UP000602745"/>
    </source>
</evidence>
<dbReference type="Proteomes" id="UP000602745">
    <property type="component" value="Unassembled WGS sequence"/>
</dbReference>
<reference evidence="2" key="2">
    <citation type="submission" date="2020-09" db="EMBL/GenBank/DDBJ databases">
        <authorList>
            <person name="Sun Q."/>
            <person name="Sedlacek I."/>
        </authorList>
    </citation>
    <scope>NUCLEOTIDE SEQUENCE</scope>
    <source>
        <strain evidence="2">CCM 7684</strain>
    </source>
</reference>
<evidence type="ECO:0000256" key="1">
    <source>
        <dbReference type="ARBA" id="ARBA00005254"/>
    </source>
</evidence>
<organism evidence="2 3">
    <name type="scientific">Agaricicola taiwanensis</name>
    <dbReference type="NCBI Taxonomy" id="591372"/>
    <lineage>
        <taxon>Bacteria</taxon>
        <taxon>Pseudomonadati</taxon>
        <taxon>Pseudomonadota</taxon>
        <taxon>Alphaproteobacteria</taxon>
        <taxon>Rhodobacterales</taxon>
        <taxon>Paracoccaceae</taxon>
        <taxon>Agaricicola</taxon>
    </lineage>
</organism>
<dbReference type="PANTHER" id="PTHR43802">
    <property type="entry name" value="ENOYL-COA HYDRATASE"/>
    <property type="match status" value="1"/>
</dbReference>
<comment type="similarity">
    <text evidence="1">Belongs to the enoyl-CoA hydratase/isomerase family.</text>
</comment>
<accession>A0A8J2YNA0</accession>
<name>A0A8J2YNA0_9RHOB</name>
<dbReference type="Gene3D" id="3.90.226.10">
    <property type="entry name" value="2-enoyl-CoA Hydratase, Chain A, domain 1"/>
    <property type="match status" value="1"/>
</dbReference>
<dbReference type="PANTHER" id="PTHR43802:SF1">
    <property type="entry name" value="IP11341P-RELATED"/>
    <property type="match status" value="1"/>
</dbReference>
<dbReference type="InterPro" id="IPR029045">
    <property type="entry name" value="ClpP/crotonase-like_dom_sf"/>
</dbReference>
<dbReference type="CDD" id="cd06558">
    <property type="entry name" value="crotonase-like"/>
    <property type="match status" value="1"/>
</dbReference>
<comment type="caution">
    <text evidence="2">The sequence shown here is derived from an EMBL/GenBank/DDBJ whole genome shotgun (WGS) entry which is preliminary data.</text>
</comment>
<dbReference type="SUPFAM" id="SSF52096">
    <property type="entry name" value="ClpP/crotonase"/>
    <property type="match status" value="1"/>
</dbReference>
<dbReference type="AlphaFoldDB" id="A0A8J2YNA0"/>
<dbReference type="EMBL" id="BMCP01000008">
    <property type="protein sequence ID" value="GGE54773.1"/>
    <property type="molecule type" value="Genomic_DNA"/>
</dbReference>
<evidence type="ECO:0000313" key="2">
    <source>
        <dbReference type="EMBL" id="GGE54773.1"/>
    </source>
</evidence>
<sequence>MTAEEDLVTYERKGRIGYITLNRPDKLNAFNDDCVLALKDRLWEFDQDEEAWVGILNGRGRAFSSGADVRQRQLRNRDDLIKQGGPSGRNATHHPIMFEGHVNWKPIIAAVHGYVFGMAVGISLRCDYVIAAADTIFEITETRRGLYAGQYWSIMQFRGAGTFADEVFLTGRRFSAEEALAHGVINEVAGEGGHIPAAEGLAEKILKNPPLSVRAVVRARRWHLQQHERNHGLFYERARLHMTEDFRESALAFAEKRPPKPYVGR</sequence>
<gene>
    <name evidence="2" type="ORF">GCM10007276_34710</name>
</gene>
<protein>
    <submittedName>
        <fullName evidence="2">Enoyl-CoA hydratase</fullName>
    </submittedName>
</protein>
<keyword evidence="3" id="KW-1185">Reference proteome</keyword>